<dbReference type="Gene3D" id="1.10.132.120">
    <property type="match status" value="1"/>
</dbReference>
<dbReference type="EMBL" id="BAABBA010000004">
    <property type="protein sequence ID" value="GAA4286617.1"/>
    <property type="molecule type" value="Genomic_DNA"/>
</dbReference>
<reference evidence="4" key="1">
    <citation type="journal article" date="2019" name="Int. J. Syst. Evol. Microbiol.">
        <title>The Global Catalogue of Microorganisms (GCM) 10K type strain sequencing project: providing services to taxonomists for standard genome sequencing and annotation.</title>
        <authorList>
            <consortium name="The Broad Institute Genomics Platform"/>
            <consortium name="The Broad Institute Genome Sequencing Center for Infectious Disease"/>
            <person name="Wu L."/>
            <person name="Ma J."/>
        </authorList>
    </citation>
    <scope>NUCLEOTIDE SEQUENCE [LARGE SCALE GENOMIC DNA]</scope>
    <source>
        <strain evidence="4">JCM 17459</strain>
    </source>
</reference>
<dbReference type="Proteomes" id="UP001499841">
    <property type="component" value="Unassembled WGS sequence"/>
</dbReference>
<dbReference type="InterPro" id="IPR011010">
    <property type="entry name" value="DNA_brk_join_enz"/>
</dbReference>
<feature type="domain" description="DNA topoisomerase I catalytic core eukaryotic-type" evidence="1">
    <location>
        <begin position="82"/>
        <end position="289"/>
    </location>
</feature>
<organism evidence="3 4">
    <name type="scientific">Georgenia daeguensis</name>
    <dbReference type="NCBI Taxonomy" id="908355"/>
    <lineage>
        <taxon>Bacteria</taxon>
        <taxon>Bacillati</taxon>
        <taxon>Actinomycetota</taxon>
        <taxon>Actinomycetes</taxon>
        <taxon>Micrococcales</taxon>
        <taxon>Bogoriellaceae</taxon>
        <taxon>Georgenia</taxon>
    </lineage>
</organism>
<dbReference type="InterPro" id="IPR035447">
    <property type="entry name" value="DNA_topo_I_N_sf"/>
</dbReference>
<dbReference type="SUPFAM" id="SSF55869">
    <property type="entry name" value="DNA topoisomerase I domain"/>
    <property type="match status" value="1"/>
</dbReference>
<dbReference type="Pfam" id="PF21338">
    <property type="entry name" value="Top1B_N_bact"/>
    <property type="match status" value="1"/>
</dbReference>
<evidence type="ECO:0000259" key="2">
    <source>
        <dbReference type="Pfam" id="PF21338"/>
    </source>
</evidence>
<dbReference type="RefSeq" id="WP_345038333.1">
    <property type="nucleotide sequence ID" value="NZ_BAABBA010000004.1"/>
</dbReference>
<evidence type="ECO:0000259" key="1">
    <source>
        <dbReference type="Pfam" id="PF01028"/>
    </source>
</evidence>
<keyword evidence="4" id="KW-1185">Reference proteome</keyword>
<sequence>MRLRRVRVDRPGLTRRRAGSGFVYLDVDGSRVTDPDVLARCRALVIPPAWRDVWICPVVNGHIQAVGTDDAGRRQYLYHPAWRESRDAAKHERVLDLARRLPAARRQVTMDLARSGMPRERALAAAFRLLDIGFFRIGGETYAENNGSYGLATLLKRHVRIARDGEMTFAYLAKSGQSRRLVLRDEALVEPLTMMRRRRGGGEELLAYRRRGEWVDVTSADINEYVKERLGPHASAKDFRTWHGTVLAALELAVRAPGATTRTARKRAEREAVKAVAQYLGNTPAVSRSSYIDSRVLDLAERGRTIDLRLARRADNPGDPAPPDTHGAVERAVLELLG</sequence>
<dbReference type="InterPro" id="IPR013500">
    <property type="entry name" value="TopoI_cat_euk"/>
</dbReference>
<comment type="caution">
    <text evidence="3">The sequence shown here is derived from an EMBL/GenBank/DDBJ whole genome shotgun (WGS) entry which is preliminary data.</text>
</comment>
<protein>
    <submittedName>
        <fullName evidence="3">DNA topoisomerase IB</fullName>
    </submittedName>
</protein>
<proteinExistence type="predicted"/>
<dbReference type="PROSITE" id="PS52038">
    <property type="entry name" value="TOPO_IB_2"/>
    <property type="match status" value="1"/>
</dbReference>
<dbReference type="InterPro" id="IPR049331">
    <property type="entry name" value="Top1B_N_bact"/>
</dbReference>
<dbReference type="Gene3D" id="3.30.66.10">
    <property type="entry name" value="DNA topoisomerase I domain"/>
    <property type="match status" value="1"/>
</dbReference>
<accession>A0ABP8ERS8</accession>
<evidence type="ECO:0000313" key="3">
    <source>
        <dbReference type="EMBL" id="GAA4286617.1"/>
    </source>
</evidence>
<gene>
    <name evidence="3" type="ORF">GCM10022262_09760</name>
</gene>
<name>A0ABP8ERS8_9MICO</name>
<feature type="domain" description="DNA topoisomerase IB N-terminal" evidence="2">
    <location>
        <begin position="21"/>
        <end position="69"/>
    </location>
</feature>
<dbReference type="InterPro" id="IPR014711">
    <property type="entry name" value="TopoI_cat_a-hlx-sub_euk"/>
</dbReference>
<dbReference type="SUPFAM" id="SSF56349">
    <property type="entry name" value="DNA breaking-rejoining enzymes"/>
    <property type="match status" value="1"/>
</dbReference>
<evidence type="ECO:0000313" key="4">
    <source>
        <dbReference type="Proteomes" id="UP001499841"/>
    </source>
</evidence>
<dbReference type="Gene3D" id="3.90.15.10">
    <property type="entry name" value="Topoisomerase I, Chain A, domain 3"/>
    <property type="match status" value="1"/>
</dbReference>
<dbReference type="Pfam" id="PF01028">
    <property type="entry name" value="Topoisom_I"/>
    <property type="match status" value="1"/>
</dbReference>